<dbReference type="AlphaFoldDB" id="A0A8C3FQS3"/>
<reference evidence="7" key="2">
    <citation type="submission" date="2025-09" db="UniProtKB">
        <authorList>
            <consortium name="Ensembl"/>
        </authorList>
    </citation>
    <scope>IDENTIFICATION</scope>
</reference>
<evidence type="ECO:0000256" key="3">
    <source>
        <dbReference type="ARBA" id="ARBA00022692"/>
    </source>
</evidence>
<keyword evidence="5 6" id="KW-0472">Membrane</keyword>
<dbReference type="InterPro" id="IPR008661">
    <property type="entry name" value="L6_membrane"/>
</dbReference>
<feature type="transmembrane region" description="Helical" evidence="6">
    <location>
        <begin position="154"/>
        <end position="176"/>
    </location>
</feature>
<name>A0A8C3FQS3_CHRPI</name>
<evidence type="ECO:0000256" key="6">
    <source>
        <dbReference type="SAM" id="Phobius"/>
    </source>
</evidence>
<organism evidence="7 8">
    <name type="scientific">Chrysemys picta bellii</name>
    <name type="common">Western painted turtle</name>
    <name type="synonym">Emys bellii</name>
    <dbReference type="NCBI Taxonomy" id="8478"/>
    <lineage>
        <taxon>Eukaryota</taxon>
        <taxon>Metazoa</taxon>
        <taxon>Chordata</taxon>
        <taxon>Craniata</taxon>
        <taxon>Vertebrata</taxon>
        <taxon>Euteleostomi</taxon>
        <taxon>Archelosauria</taxon>
        <taxon>Testudinata</taxon>
        <taxon>Testudines</taxon>
        <taxon>Cryptodira</taxon>
        <taxon>Durocryptodira</taxon>
        <taxon>Testudinoidea</taxon>
        <taxon>Emydidae</taxon>
        <taxon>Chrysemys</taxon>
    </lineage>
</organism>
<keyword evidence="8" id="KW-1185">Reference proteome</keyword>
<evidence type="ECO:0000256" key="5">
    <source>
        <dbReference type="ARBA" id="ARBA00023136"/>
    </source>
</evidence>
<dbReference type="OMA" id="NCCANRC"/>
<comment type="subcellular location">
    <subcellularLocation>
        <location evidence="1">Membrane</location>
        <topology evidence="1">Multi-pass membrane protein</topology>
    </subcellularLocation>
</comment>
<feature type="transmembrane region" description="Helical" evidence="6">
    <location>
        <begin position="50"/>
        <end position="71"/>
    </location>
</feature>
<sequence>MCTGKCSRVVGVGLWPLALTCIVCNLLLCFPDWDTQYVQDGGRLLTPEVLYLGGLVGGGAMILIPAIHIQATGRQGCCGNRCGMFLSILFALVGVAGSVYAVSVSALGLVNGPLCEVANGNWEWPFHTTDKDYLFNTSVWDACVNPPGVVRFNVILFSLVLAAALLELLLCGIQVLNGLFGAVGSRHPWGRSGKLRPLLWTNLHLSHCLRLSQGTGDWGRGVPQTHPSHDIACCSTPPLPPPSLWCPSLLTCSPLGLQLCPSSAGAPHSRPTAPC</sequence>
<reference evidence="7" key="1">
    <citation type="submission" date="2025-08" db="UniProtKB">
        <authorList>
            <consortium name="Ensembl"/>
        </authorList>
    </citation>
    <scope>IDENTIFICATION</scope>
</reference>
<keyword evidence="4 6" id="KW-1133">Transmembrane helix</keyword>
<proteinExistence type="inferred from homology"/>
<evidence type="ECO:0000256" key="4">
    <source>
        <dbReference type="ARBA" id="ARBA00022989"/>
    </source>
</evidence>
<evidence type="ECO:0000256" key="2">
    <source>
        <dbReference type="ARBA" id="ARBA00006193"/>
    </source>
</evidence>
<dbReference type="GeneTree" id="ENSGT01030000234590"/>
<dbReference type="Proteomes" id="UP000694380">
    <property type="component" value="Unplaced"/>
</dbReference>
<dbReference type="Ensembl" id="ENSCPBT00000014404.1">
    <property type="protein sequence ID" value="ENSCPBP00000012067.1"/>
    <property type="gene ID" value="ENSCPBG00000009143.1"/>
</dbReference>
<evidence type="ECO:0000313" key="7">
    <source>
        <dbReference type="Ensembl" id="ENSCPBP00000012067.1"/>
    </source>
</evidence>
<keyword evidence="3 6" id="KW-0812">Transmembrane</keyword>
<dbReference type="PANTHER" id="PTHR14198:SF23">
    <property type="entry name" value="SI:CH211-137I24.10"/>
    <property type="match status" value="1"/>
</dbReference>
<dbReference type="GO" id="GO:0016020">
    <property type="term" value="C:membrane"/>
    <property type="evidence" value="ECO:0007669"/>
    <property type="project" value="UniProtKB-SubCell"/>
</dbReference>
<evidence type="ECO:0000313" key="8">
    <source>
        <dbReference type="Proteomes" id="UP000694380"/>
    </source>
</evidence>
<feature type="transmembrane region" description="Helical" evidence="6">
    <location>
        <begin position="83"/>
        <end position="103"/>
    </location>
</feature>
<dbReference type="Pfam" id="PF05805">
    <property type="entry name" value="L6_membrane"/>
    <property type="match status" value="1"/>
</dbReference>
<comment type="similarity">
    <text evidence="2">Belongs to the L6 tetraspanin family.</text>
</comment>
<accession>A0A8C3FQS3</accession>
<evidence type="ECO:0008006" key="9">
    <source>
        <dbReference type="Google" id="ProtNLM"/>
    </source>
</evidence>
<feature type="transmembrane region" description="Helical" evidence="6">
    <location>
        <begin position="12"/>
        <end position="30"/>
    </location>
</feature>
<dbReference type="PANTHER" id="PTHR14198">
    <property type="entry name" value="TRANSMEMBRANE 4 L6 FAMILY MEMBER 1-RELATED"/>
    <property type="match status" value="1"/>
</dbReference>
<evidence type="ECO:0000256" key="1">
    <source>
        <dbReference type="ARBA" id="ARBA00004141"/>
    </source>
</evidence>
<protein>
    <recommendedName>
        <fullName evidence="9">Transmembrane 4 L6 family member 1</fullName>
    </recommendedName>
</protein>